<evidence type="ECO:0000313" key="9">
    <source>
        <dbReference type="EMBL" id="AOR30949.1"/>
    </source>
</evidence>
<gene>
    <name evidence="9" type="ORF">BFF78_07720</name>
</gene>
<protein>
    <submittedName>
        <fullName evidence="9">Preprotein translocase</fullName>
    </submittedName>
</protein>
<organism evidence="9 10">
    <name type="scientific">Streptomyces fodineus</name>
    <dbReference type="NCBI Taxonomy" id="1904616"/>
    <lineage>
        <taxon>Bacteria</taxon>
        <taxon>Bacillati</taxon>
        <taxon>Actinomycetota</taxon>
        <taxon>Actinomycetes</taxon>
        <taxon>Kitasatosporales</taxon>
        <taxon>Streptomycetaceae</taxon>
        <taxon>Streptomyces</taxon>
    </lineage>
</organism>
<keyword evidence="3" id="KW-0812">Transmembrane</keyword>
<dbReference type="KEGG" id="spun:BFF78_07720"/>
<feature type="region of interest" description="Disordered" evidence="8">
    <location>
        <begin position="103"/>
        <end position="150"/>
    </location>
</feature>
<dbReference type="AlphaFoldDB" id="A0A1D7Y6D7"/>
<evidence type="ECO:0000256" key="8">
    <source>
        <dbReference type="SAM" id="MobiDB-lite"/>
    </source>
</evidence>
<evidence type="ECO:0000256" key="4">
    <source>
        <dbReference type="ARBA" id="ARBA00022927"/>
    </source>
</evidence>
<dbReference type="PRINTS" id="PR01506">
    <property type="entry name" value="TATBPROTEIN"/>
</dbReference>
<evidence type="ECO:0000313" key="10">
    <source>
        <dbReference type="Proteomes" id="UP000094960"/>
    </source>
</evidence>
<keyword evidence="6" id="KW-0811">Translocation</keyword>
<evidence type="ECO:0000256" key="2">
    <source>
        <dbReference type="ARBA" id="ARBA00022448"/>
    </source>
</evidence>
<dbReference type="InterPro" id="IPR003369">
    <property type="entry name" value="TatA/B/E"/>
</dbReference>
<accession>A0A1D7Y6D7</accession>
<proteinExistence type="predicted"/>
<dbReference type="Proteomes" id="UP000094960">
    <property type="component" value="Chromosome"/>
</dbReference>
<evidence type="ECO:0000256" key="5">
    <source>
        <dbReference type="ARBA" id="ARBA00022989"/>
    </source>
</evidence>
<evidence type="ECO:0000256" key="7">
    <source>
        <dbReference type="ARBA" id="ARBA00023136"/>
    </source>
</evidence>
<dbReference type="NCBIfam" id="NF002377">
    <property type="entry name" value="PRK01371.1-4"/>
    <property type="match status" value="1"/>
</dbReference>
<sequence length="150" mass="16116">MLFDMSPLDLLVLAIMIILLFGPDKLPEVVQKVTGFLRKVREFSEAAEEDVRSELGPEFKDLELEDLHPKTFVRKHLLGGEGDGLGIEEIRSALDPRAELAELADAVNGEPGESTERAARTDPTGRAGGGARGAASPEPPTAHAYDPDAT</sequence>
<dbReference type="EMBL" id="CP017248">
    <property type="protein sequence ID" value="AOR30949.1"/>
    <property type="molecule type" value="Genomic_DNA"/>
</dbReference>
<dbReference type="Gene3D" id="1.20.5.3310">
    <property type="match status" value="1"/>
</dbReference>
<keyword evidence="2" id="KW-0813">Transport</keyword>
<evidence type="ECO:0000256" key="6">
    <source>
        <dbReference type="ARBA" id="ARBA00023010"/>
    </source>
</evidence>
<keyword evidence="10" id="KW-1185">Reference proteome</keyword>
<keyword evidence="5" id="KW-1133">Transmembrane helix</keyword>
<evidence type="ECO:0000256" key="3">
    <source>
        <dbReference type="ARBA" id="ARBA00022692"/>
    </source>
</evidence>
<name>A0A1D7Y6D7_9ACTN</name>
<keyword evidence="7" id="KW-0472">Membrane</keyword>
<dbReference type="GO" id="GO:0016020">
    <property type="term" value="C:membrane"/>
    <property type="evidence" value="ECO:0007669"/>
    <property type="project" value="UniProtKB-ARBA"/>
</dbReference>
<dbReference type="Pfam" id="PF02416">
    <property type="entry name" value="TatA_B_E"/>
    <property type="match status" value="1"/>
</dbReference>
<evidence type="ECO:0000256" key="1">
    <source>
        <dbReference type="ARBA" id="ARBA00004167"/>
    </source>
</evidence>
<dbReference type="GO" id="GO:0015031">
    <property type="term" value="P:protein transport"/>
    <property type="evidence" value="ECO:0007669"/>
    <property type="project" value="UniProtKB-KW"/>
</dbReference>
<comment type="subcellular location">
    <subcellularLocation>
        <location evidence="1">Membrane</location>
        <topology evidence="1">Single-pass membrane protein</topology>
    </subcellularLocation>
</comment>
<keyword evidence="4" id="KW-0653">Protein transport</keyword>
<reference evidence="10" key="1">
    <citation type="submission" date="2016-09" db="EMBL/GenBank/DDBJ databases">
        <title>Streptomyces puniciscabiei strain:TW1S1 Genome sequencing and assembly.</title>
        <authorList>
            <person name="Kim M.-K."/>
            <person name="Kim S.B."/>
        </authorList>
    </citation>
    <scope>NUCLEOTIDE SEQUENCE [LARGE SCALE GENOMIC DNA]</scope>
    <source>
        <strain evidence="10">TW1S1</strain>
    </source>
</reference>